<evidence type="ECO:0000313" key="2">
    <source>
        <dbReference type="Proteomes" id="UP000640274"/>
    </source>
</evidence>
<proteinExistence type="predicted"/>
<dbReference type="EMBL" id="JAELUP010000103">
    <property type="protein sequence ID" value="MBJ6363578.1"/>
    <property type="molecule type" value="Genomic_DNA"/>
</dbReference>
<gene>
    <name evidence="1" type="ORF">JFN88_20425</name>
</gene>
<dbReference type="RefSeq" id="WP_199021110.1">
    <property type="nucleotide sequence ID" value="NZ_JAELUP010000103.1"/>
</dbReference>
<evidence type="ECO:0000313" key="1">
    <source>
        <dbReference type="EMBL" id="MBJ6363578.1"/>
    </source>
</evidence>
<protein>
    <submittedName>
        <fullName evidence="1">Uncharacterized protein</fullName>
    </submittedName>
</protein>
<organism evidence="1 2">
    <name type="scientific">Paenibacillus roseus</name>
    <dbReference type="NCBI Taxonomy" id="2798579"/>
    <lineage>
        <taxon>Bacteria</taxon>
        <taxon>Bacillati</taxon>
        <taxon>Bacillota</taxon>
        <taxon>Bacilli</taxon>
        <taxon>Bacillales</taxon>
        <taxon>Paenibacillaceae</taxon>
        <taxon>Paenibacillus</taxon>
    </lineage>
</organism>
<comment type="caution">
    <text evidence="1">The sequence shown here is derived from an EMBL/GenBank/DDBJ whole genome shotgun (WGS) entry which is preliminary data.</text>
</comment>
<name>A0A934MS56_9BACL</name>
<accession>A0A934MS56</accession>
<reference evidence="1" key="1">
    <citation type="submission" date="2020-12" db="EMBL/GenBank/DDBJ databases">
        <authorList>
            <person name="Huq M.A."/>
        </authorList>
    </citation>
    <scope>NUCLEOTIDE SEQUENCE</scope>
    <source>
        <strain evidence="1">MAHUQ-46</strain>
    </source>
</reference>
<dbReference type="AlphaFoldDB" id="A0A934MS56"/>
<dbReference type="Proteomes" id="UP000640274">
    <property type="component" value="Unassembled WGS sequence"/>
</dbReference>
<keyword evidence="2" id="KW-1185">Reference proteome</keyword>
<sequence>MEGQEEEIYLTHHAAYQSLLGSKRLFIDLLHYKYLLTDVHGYHETQLEGLSNLIGVIFLLERKTEVHAFMEELGRLTQVLEKLPISLFRLFRTWIRIATNQGLSDAQKQQVNEIINRFTEPKEVSILVVRLKKAFEGIGY</sequence>